<dbReference type="InterPro" id="IPR036388">
    <property type="entry name" value="WH-like_DNA-bd_sf"/>
</dbReference>
<dbReference type="Pfam" id="PF00486">
    <property type="entry name" value="Trans_reg_C"/>
    <property type="match status" value="1"/>
</dbReference>
<dbReference type="Proteomes" id="UP000239724">
    <property type="component" value="Unassembled WGS sequence"/>
</dbReference>
<keyword evidence="3 4" id="KW-0238">DNA-binding</keyword>
<dbReference type="InterPro" id="IPR001054">
    <property type="entry name" value="A/G_cyclase"/>
</dbReference>
<dbReference type="PROSITE" id="PS50125">
    <property type="entry name" value="GUANYLATE_CYCLASE_2"/>
    <property type="match status" value="1"/>
</dbReference>
<dbReference type="AlphaFoldDB" id="A0A2S6NJN7"/>
<dbReference type="GO" id="GO:0003677">
    <property type="term" value="F:DNA binding"/>
    <property type="evidence" value="ECO:0007669"/>
    <property type="project" value="UniProtKB-UniRule"/>
</dbReference>
<dbReference type="SMART" id="SM00862">
    <property type="entry name" value="Trans_reg_C"/>
    <property type="match status" value="1"/>
</dbReference>
<dbReference type="Gene3D" id="1.25.40.10">
    <property type="entry name" value="Tetratricopeptide repeat domain"/>
    <property type="match status" value="1"/>
</dbReference>
<dbReference type="SUPFAM" id="SSF46894">
    <property type="entry name" value="C-terminal effector domain of the bipartite response regulators"/>
    <property type="match status" value="1"/>
</dbReference>
<dbReference type="PROSITE" id="PS51755">
    <property type="entry name" value="OMPR_PHOB"/>
    <property type="match status" value="1"/>
</dbReference>
<feature type="DNA-binding region" description="OmpR/PhoB-type" evidence="4">
    <location>
        <begin position="10"/>
        <end position="110"/>
    </location>
</feature>
<evidence type="ECO:0000256" key="3">
    <source>
        <dbReference type="ARBA" id="ARBA00023125"/>
    </source>
</evidence>
<dbReference type="SMART" id="SM00044">
    <property type="entry name" value="CYCc"/>
    <property type="match status" value="1"/>
</dbReference>
<evidence type="ECO:0008006" key="10">
    <source>
        <dbReference type="Google" id="ProtNLM"/>
    </source>
</evidence>
<evidence type="ECO:0000256" key="4">
    <source>
        <dbReference type="PROSITE-ProRule" id="PRU01091"/>
    </source>
</evidence>
<dbReference type="GO" id="GO:0004016">
    <property type="term" value="F:adenylate cyclase activity"/>
    <property type="evidence" value="ECO:0007669"/>
    <property type="project" value="UniProtKB-ARBA"/>
</dbReference>
<dbReference type="InterPro" id="IPR027417">
    <property type="entry name" value="P-loop_NTPase"/>
</dbReference>
<dbReference type="InterPro" id="IPR041664">
    <property type="entry name" value="AAA_16"/>
</dbReference>
<dbReference type="SUPFAM" id="SSF52540">
    <property type="entry name" value="P-loop containing nucleoside triphosphate hydrolases"/>
    <property type="match status" value="1"/>
</dbReference>
<dbReference type="GO" id="GO:0005524">
    <property type="term" value="F:ATP binding"/>
    <property type="evidence" value="ECO:0007669"/>
    <property type="project" value="UniProtKB-KW"/>
</dbReference>
<evidence type="ECO:0000256" key="2">
    <source>
        <dbReference type="ARBA" id="ARBA00022840"/>
    </source>
</evidence>
<feature type="region of interest" description="Disordered" evidence="5">
    <location>
        <begin position="1177"/>
        <end position="1198"/>
    </location>
</feature>
<feature type="domain" description="Guanylate cyclase" evidence="6">
    <location>
        <begin position="143"/>
        <end position="267"/>
    </location>
</feature>
<evidence type="ECO:0000313" key="8">
    <source>
        <dbReference type="EMBL" id="PPQ35098.1"/>
    </source>
</evidence>
<protein>
    <recommendedName>
        <fullName evidence="10">OmpR/PhoB-type domain-containing protein</fullName>
    </recommendedName>
</protein>
<dbReference type="InterPro" id="IPR001867">
    <property type="entry name" value="OmpR/PhoB-type_DNA-bd"/>
</dbReference>
<dbReference type="InterPro" id="IPR011990">
    <property type="entry name" value="TPR-like_helical_dom_sf"/>
</dbReference>
<dbReference type="Gene3D" id="3.30.70.1230">
    <property type="entry name" value="Nucleotide cyclase"/>
    <property type="match status" value="1"/>
</dbReference>
<dbReference type="GO" id="GO:0006355">
    <property type="term" value="P:regulation of DNA-templated transcription"/>
    <property type="evidence" value="ECO:0007669"/>
    <property type="project" value="InterPro"/>
</dbReference>
<accession>A0A2S6NJN7</accession>
<evidence type="ECO:0000259" key="7">
    <source>
        <dbReference type="PROSITE" id="PS51755"/>
    </source>
</evidence>
<dbReference type="InterPro" id="IPR016032">
    <property type="entry name" value="Sig_transdc_resp-reg_C-effctor"/>
</dbReference>
<dbReference type="CDD" id="cd00383">
    <property type="entry name" value="trans_reg_C"/>
    <property type="match status" value="1"/>
</dbReference>
<name>A0A2S6NJN7_RHOGL</name>
<dbReference type="PANTHER" id="PTHR16305">
    <property type="entry name" value="TESTICULAR SOLUBLE ADENYLYL CYCLASE"/>
    <property type="match status" value="1"/>
</dbReference>
<reference evidence="8 9" key="1">
    <citation type="journal article" date="2018" name="Arch. Microbiol.">
        <title>New insights into the metabolic potential of the phototrophic purple bacterium Rhodopila globiformis DSM 161(T) from its draft genome sequence and evidence for a vanadium-dependent nitrogenase.</title>
        <authorList>
            <person name="Imhoff J.F."/>
            <person name="Rahn T."/>
            <person name="Kunzel S."/>
            <person name="Neulinger S.C."/>
        </authorList>
    </citation>
    <scope>NUCLEOTIDE SEQUENCE [LARGE SCALE GENOMIC DNA]</scope>
    <source>
        <strain evidence="8 9">DSM 161</strain>
    </source>
</reference>
<feature type="region of interest" description="Disordered" evidence="5">
    <location>
        <begin position="115"/>
        <end position="137"/>
    </location>
</feature>
<dbReference type="Pfam" id="PF13191">
    <property type="entry name" value="AAA_16"/>
    <property type="match status" value="1"/>
</dbReference>
<feature type="compositionally biased region" description="Low complexity" evidence="5">
    <location>
        <begin position="1187"/>
        <end position="1198"/>
    </location>
</feature>
<dbReference type="GO" id="GO:0005737">
    <property type="term" value="C:cytoplasm"/>
    <property type="evidence" value="ECO:0007669"/>
    <property type="project" value="TreeGrafter"/>
</dbReference>
<dbReference type="GO" id="GO:0000160">
    <property type="term" value="P:phosphorelay signal transduction system"/>
    <property type="evidence" value="ECO:0007669"/>
    <property type="project" value="InterPro"/>
</dbReference>
<keyword evidence="9" id="KW-1185">Reference proteome</keyword>
<keyword evidence="1" id="KW-0547">Nucleotide-binding</keyword>
<organism evidence="8 9">
    <name type="scientific">Rhodopila globiformis</name>
    <name type="common">Rhodopseudomonas globiformis</name>
    <dbReference type="NCBI Taxonomy" id="1071"/>
    <lineage>
        <taxon>Bacteria</taxon>
        <taxon>Pseudomonadati</taxon>
        <taxon>Pseudomonadota</taxon>
        <taxon>Alphaproteobacteria</taxon>
        <taxon>Acetobacterales</taxon>
        <taxon>Acetobacteraceae</taxon>
        <taxon>Rhodopila</taxon>
    </lineage>
</organism>
<feature type="domain" description="OmpR/PhoB-type" evidence="7">
    <location>
        <begin position="10"/>
        <end position="110"/>
    </location>
</feature>
<evidence type="ECO:0000313" key="9">
    <source>
        <dbReference type="Proteomes" id="UP000239724"/>
    </source>
</evidence>
<evidence type="ECO:0000256" key="1">
    <source>
        <dbReference type="ARBA" id="ARBA00022741"/>
    </source>
</evidence>
<proteinExistence type="predicted"/>
<dbReference type="GO" id="GO:0009190">
    <property type="term" value="P:cyclic nucleotide biosynthetic process"/>
    <property type="evidence" value="ECO:0007669"/>
    <property type="project" value="InterPro"/>
</dbReference>
<dbReference type="Gene3D" id="1.10.10.10">
    <property type="entry name" value="Winged helix-like DNA-binding domain superfamily/Winged helix DNA-binding domain"/>
    <property type="match status" value="1"/>
</dbReference>
<evidence type="ECO:0000259" key="6">
    <source>
        <dbReference type="PROSITE" id="PS50125"/>
    </source>
</evidence>
<comment type="caution">
    <text evidence="8">The sequence shown here is derived from an EMBL/GenBank/DDBJ whole genome shotgun (WGS) entry which is preliminary data.</text>
</comment>
<dbReference type="CDD" id="cd07302">
    <property type="entry name" value="CHD"/>
    <property type="match status" value="1"/>
</dbReference>
<dbReference type="SUPFAM" id="SSF48452">
    <property type="entry name" value="TPR-like"/>
    <property type="match status" value="1"/>
</dbReference>
<dbReference type="Gene3D" id="3.40.50.300">
    <property type="entry name" value="P-loop containing nucleotide triphosphate hydrolases"/>
    <property type="match status" value="1"/>
</dbReference>
<dbReference type="EMBL" id="NHRY01000078">
    <property type="protein sequence ID" value="PPQ35098.1"/>
    <property type="molecule type" value="Genomic_DNA"/>
</dbReference>
<gene>
    <name evidence="8" type="ORF">CCS01_08580</name>
</gene>
<dbReference type="SUPFAM" id="SSF55073">
    <property type="entry name" value="Nucleotide cyclase"/>
    <property type="match status" value="1"/>
</dbReference>
<evidence type="ECO:0000256" key="5">
    <source>
        <dbReference type="SAM" id="MobiDB-lite"/>
    </source>
</evidence>
<dbReference type="PANTHER" id="PTHR16305:SF28">
    <property type="entry name" value="GUANYLATE CYCLASE DOMAIN-CONTAINING PROTEIN"/>
    <property type="match status" value="1"/>
</dbReference>
<keyword evidence="2" id="KW-0067">ATP-binding</keyword>
<dbReference type="InterPro" id="IPR029787">
    <property type="entry name" value="Nucleotide_cyclase"/>
</dbReference>
<sequence>MYQPHDEPVPVILRFLEYDLDLAGHSLTGRTGTEIPLTPGEFRLLREFAHRPGRVLSRDDLLSATAGRDADPYDRSIDMLVVRLRRKIEPDPRHPSLIVTAPGAGYKFTARVTRASPTAQPEDGDATTAPEQRPAAPERRQLTVLQCVLSGPAFLAARRNLEDLHALLTVFHAHCAQIVRAAGGTVAQLLSDGMLAYFGYPQADEHQAERAIHAGLALVGPASQPWTGQPGGLHRRIGIASGLVVIGGSPGEPAVLGETVTYVARLAAHADADTVLVTTATRRLTGGLFCYRTHAPLVRDDAESLETWAVERPARPGSRFDRIRAGPLAPLIGREAELALLLERWDLAQGGEGQAVLLSGEPGIGKSRILKELRDRLERHRVESVRLQCSPHRVNSAYHPVIDNFARALKLRGNETPDARLDKLEGLMVGQYGLARADAGFIAAMLSIPCEHRYGQVTMTPQKAKDETLRVLVDVTEAIARRQPTVVLIEDVHWADPTTLGSIDLLVHRLAQIPLLLVLTHRPGFRSNWLNWGNVTAITLPKLTRAQSVRLIEGISHGTTLPPDLMDQILARADGVPLFIEEVTKSVLETVTPGDAGSRSRHAGATIAVGVPPTLRDSLMARLDRFVPMKEIAQVGAAIGREFDYELVAAVAPHAKAERDEALDRLVASGLASCKGTPPAAVYRFKHALVQDAAYDSLLRSQKQALHARIATVLEEHLPDLRQTGPELLAHHYTEAARFGQAVPLWHKAGRLAIRRMALTEAVKHLNRGLELIAAIAPSRERDSLELDLRTALGTAGMRLKGWQAEEVWASVFPALVLARSLDRMDALLPVLLGTFLHVLSAGRVAESLNWARQTLDVAGLYRDRNTLMQGHHAMLTGCFWAGDFVDCRHHAQQVLSLYDTSLDRDLAEVLNHDPKSHALHYLSKAAWILGYPDQAISINAAKEAHARQTGHPFDLAFTAATGAQIFNYLREPHQALARAMEGERLGEELGLPFFCRILAPIFRGMVLIRLNEAAEGTDLLRTSLAAWEAGGGRNGIPYCRSVLAEGMARLGCLDEALRLLDAAIQQVERPGWEERSYIAEILRIRGEVRVQTGDVQAAERDYRASLDWARRQQARSWELRTATSYARFMRDRGRTREAYDVLAPVHAWFTEGFGTRDLCDARALLRELAARLPHRRDGDRIRHARTAAPKPDAPTAA</sequence>